<dbReference type="Proteomes" id="UP001605989">
    <property type="component" value="Unassembled WGS sequence"/>
</dbReference>
<keyword evidence="2" id="KW-1185">Reference proteome</keyword>
<dbReference type="RefSeq" id="WP_113855201.1">
    <property type="nucleotide sequence ID" value="NZ_CP011940.1"/>
</dbReference>
<reference evidence="1 2" key="1">
    <citation type="submission" date="2024-10" db="EMBL/GenBank/DDBJ databases">
        <authorList>
            <person name="Sang B.-I."/>
            <person name="Prabhaharan D."/>
        </authorList>
    </citation>
    <scope>NUCLEOTIDE SEQUENCE [LARGE SCALE GENOMIC DNA]</scope>
    <source>
        <strain evidence="1 2">MH</strain>
    </source>
</reference>
<gene>
    <name evidence="1" type="ORF">ACGTZG_12770</name>
</gene>
<comment type="caution">
    <text evidence="1">The sequence shown here is derived from an EMBL/GenBank/DDBJ whole genome shotgun (WGS) entry which is preliminary data.</text>
</comment>
<evidence type="ECO:0008006" key="3">
    <source>
        <dbReference type="Google" id="ProtNLM"/>
    </source>
</evidence>
<dbReference type="EMBL" id="JBIEKR010000013">
    <property type="protein sequence ID" value="MFG6274057.1"/>
    <property type="molecule type" value="Genomic_DNA"/>
</dbReference>
<organism evidence="1 2">
    <name type="scientific">Megasphaera hexanoica</name>
    <dbReference type="NCBI Taxonomy" id="1675036"/>
    <lineage>
        <taxon>Bacteria</taxon>
        <taxon>Bacillati</taxon>
        <taxon>Bacillota</taxon>
        <taxon>Negativicutes</taxon>
        <taxon>Veillonellales</taxon>
        <taxon>Veillonellaceae</taxon>
        <taxon>Megasphaera</taxon>
    </lineage>
</organism>
<protein>
    <recommendedName>
        <fullName evidence="3">DUF551 domain-containing protein</fullName>
    </recommendedName>
</protein>
<accession>A0ABW7DRQ7</accession>
<sequence>MNWISTKEELPAEGRRVLVGMHANTDWPIITVGVCCEDHWLIDAETRPVGMQEVQYWTPIANLPRNQG</sequence>
<proteinExistence type="predicted"/>
<evidence type="ECO:0000313" key="1">
    <source>
        <dbReference type="EMBL" id="MFG6274057.1"/>
    </source>
</evidence>
<evidence type="ECO:0000313" key="2">
    <source>
        <dbReference type="Proteomes" id="UP001605989"/>
    </source>
</evidence>
<name>A0ABW7DRQ7_9FIRM</name>